<evidence type="ECO:0000313" key="3">
    <source>
        <dbReference type="Proteomes" id="UP001501005"/>
    </source>
</evidence>
<dbReference type="RefSeq" id="WP_344050158.1">
    <property type="nucleotide sequence ID" value="NZ_BAAAHG010000023.1"/>
</dbReference>
<comment type="caution">
    <text evidence="2">The sequence shown here is derived from an EMBL/GenBank/DDBJ whole genome shotgun (WGS) entry which is preliminary data.</text>
</comment>
<feature type="compositionally biased region" description="Pro residues" evidence="1">
    <location>
        <begin position="56"/>
        <end position="66"/>
    </location>
</feature>
<gene>
    <name evidence="2" type="ORF">GCM10009549_31550</name>
</gene>
<feature type="region of interest" description="Disordered" evidence="1">
    <location>
        <begin position="127"/>
        <end position="168"/>
    </location>
</feature>
<keyword evidence="3" id="KW-1185">Reference proteome</keyword>
<dbReference type="Proteomes" id="UP001501005">
    <property type="component" value="Unassembled WGS sequence"/>
</dbReference>
<name>A0ABP3Z647_9ACTN</name>
<feature type="compositionally biased region" description="Pro residues" evidence="1">
    <location>
        <begin position="73"/>
        <end position="93"/>
    </location>
</feature>
<proteinExistence type="predicted"/>
<protein>
    <submittedName>
        <fullName evidence="2">Uncharacterized protein</fullName>
    </submittedName>
</protein>
<evidence type="ECO:0000313" key="2">
    <source>
        <dbReference type="EMBL" id="GAA0915786.1"/>
    </source>
</evidence>
<feature type="compositionally biased region" description="Low complexity" evidence="1">
    <location>
        <begin position="139"/>
        <end position="149"/>
    </location>
</feature>
<organism evidence="2 3">
    <name type="scientific">Streptomyces thermoalcalitolerans</name>
    <dbReference type="NCBI Taxonomy" id="65605"/>
    <lineage>
        <taxon>Bacteria</taxon>
        <taxon>Bacillati</taxon>
        <taxon>Actinomycetota</taxon>
        <taxon>Actinomycetes</taxon>
        <taxon>Kitasatosporales</taxon>
        <taxon>Streptomycetaceae</taxon>
        <taxon>Streptomyces</taxon>
    </lineage>
</organism>
<evidence type="ECO:0000256" key="1">
    <source>
        <dbReference type="SAM" id="MobiDB-lite"/>
    </source>
</evidence>
<feature type="region of interest" description="Disordered" evidence="1">
    <location>
        <begin position="1"/>
        <end position="96"/>
    </location>
</feature>
<dbReference type="PRINTS" id="PR01217">
    <property type="entry name" value="PRICHEXTENSN"/>
</dbReference>
<dbReference type="EMBL" id="BAAAHG010000023">
    <property type="protein sequence ID" value="GAA0915786.1"/>
    <property type="molecule type" value="Genomic_DNA"/>
</dbReference>
<sequence length="326" mass="33840">MGNGGGLFWNEETQRWDDGTAAVAPATPPPPGRPGHAPVPSGGITDPDAPTSTAVPRPPGPPPDPAPYSTRPPAGPPSVPPAPPTLPVPPAPSAGPGGYGRRTVWTVLGASAAAGVAVALVLSLGLGGKENDGRQGVVTASGTPSSTEPSPTPPTSPEPSAGIPSLPAGYVAYDDPQGFRIALPDGWQRQRSTVSSQYGMDVVNYRDSTGHYRLQVFEVRESSPDASFDLFLSDAVPKPPGFQVLSRMNLDSGDFTGSRLEYLANSLRGEPEIGTWHVVDQRFQAADGKIYAIASYGPDVDGRSDEHTVLTTAVDWFCPPSTSCPS</sequence>
<accession>A0ABP3Z647</accession>
<reference evidence="3" key="1">
    <citation type="journal article" date="2019" name="Int. J. Syst. Evol. Microbiol.">
        <title>The Global Catalogue of Microorganisms (GCM) 10K type strain sequencing project: providing services to taxonomists for standard genome sequencing and annotation.</title>
        <authorList>
            <consortium name="The Broad Institute Genomics Platform"/>
            <consortium name="The Broad Institute Genome Sequencing Center for Infectious Disease"/>
            <person name="Wu L."/>
            <person name="Ma J."/>
        </authorList>
    </citation>
    <scope>NUCLEOTIDE SEQUENCE [LARGE SCALE GENOMIC DNA]</scope>
    <source>
        <strain evidence="3">JCM 10673</strain>
    </source>
</reference>